<dbReference type="EMBL" id="KQ991563">
    <property type="protein sequence ID" value="KZV51885.1"/>
    <property type="molecule type" value="Genomic_DNA"/>
</dbReference>
<evidence type="ECO:0000313" key="3">
    <source>
        <dbReference type="Proteomes" id="UP000250235"/>
    </source>
</evidence>
<dbReference type="AlphaFoldDB" id="A0A2Z7D037"/>
<gene>
    <name evidence="2" type="ORF">F511_13569</name>
</gene>
<dbReference type="Proteomes" id="UP000250235">
    <property type="component" value="Unassembled WGS sequence"/>
</dbReference>
<protein>
    <recommendedName>
        <fullName evidence="4">Dystroglycan-like</fullName>
    </recommendedName>
</protein>
<name>A0A2Z7D037_9LAMI</name>
<evidence type="ECO:0000256" key="1">
    <source>
        <dbReference type="SAM" id="MobiDB-lite"/>
    </source>
</evidence>
<accession>A0A2Z7D037</accession>
<proteinExistence type="predicted"/>
<sequence length="654" mass="72972">MASSLISSSYHIDFDSGFGFDDAELVQMFESLITTGLKVFLGCPAVFYEAALTEFFANSSVRNGVVVSTIKGTAIEISEEVFATTFELPTEGLTDLSKVPKNLVFDARSLFSESTEQVSVSCLKKELKIAYRLLSNILAKTVYIKAGYFDVVTCDRFMLMTAIMFDVKVNLSSLLFGLELGESRAFPIPRVLTEKTVHKYVVINEKVGTEEVADAPRVKKTPVKKAVSQRRPAEVDVEVAPVVKKKRTTKGKPVVIAQKAVPLQIIEGTAVVLVEQPPVPKRKWQMLRGSHDRLYKNEVPRQRSYDDTLPPETASCRISKFTLSVVEPDSSFYYRRPTAFALRLSQFCTIFIHYSLFSSLTTEDIRSFVGSIASERTVLRYIQIIQSSGSVADTEFVAQRIPLVLDQHSSSTSSSEESMNFDDHDTATVTFSLPAAATPDVTEALDQLRATIEQIRERDDGAKIKDTLLLHLHDLERKFTARFDAQDRVLGALRKDSNDQRSLLSLDFKSSHKQLGTQIATTALDLVDVRRVVREHYQELNAKITSLDDQVAATQNDLLEFRAQAQQTLNIITDQLGELVSYINRGGNDKKGEVVSSSRHQPPPDDQNRDSGIAGGGGGDTDRSIVERLITADKQRQRERSRGHSSGSYKRRRY</sequence>
<keyword evidence="3" id="KW-1185">Reference proteome</keyword>
<feature type="region of interest" description="Disordered" evidence="1">
    <location>
        <begin position="589"/>
        <end position="654"/>
    </location>
</feature>
<reference evidence="2 3" key="1">
    <citation type="journal article" date="2015" name="Proc. Natl. Acad. Sci. U.S.A.">
        <title>The resurrection genome of Boea hygrometrica: A blueprint for survival of dehydration.</title>
        <authorList>
            <person name="Xiao L."/>
            <person name="Yang G."/>
            <person name="Zhang L."/>
            <person name="Yang X."/>
            <person name="Zhao S."/>
            <person name="Ji Z."/>
            <person name="Zhou Q."/>
            <person name="Hu M."/>
            <person name="Wang Y."/>
            <person name="Chen M."/>
            <person name="Xu Y."/>
            <person name="Jin H."/>
            <person name="Xiao X."/>
            <person name="Hu G."/>
            <person name="Bao F."/>
            <person name="Hu Y."/>
            <person name="Wan P."/>
            <person name="Li L."/>
            <person name="Deng X."/>
            <person name="Kuang T."/>
            <person name="Xiang C."/>
            <person name="Zhu J.K."/>
            <person name="Oliver M.J."/>
            <person name="He Y."/>
        </authorList>
    </citation>
    <scope>NUCLEOTIDE SEQUENCE [LARGE SCALE GENOMIC DNA]</scope>
    <source>
        <strain evidence="3">cv. XS01</strain>
    </source>
</reference>
<feature type="compositionally biased region" description="Basic and acidic residues" evidence="1">
    <location>
        <begin position="620"/>
        <end position="642"/>
    </location>
</feature>
<dbReference type="OrthoDB" id="2011474at2759"/>
<evidence type="ECO:0008006" key="4">
    <source>
        <dbReference type="Google" id="ProtNLM"/>
    </source>
</evidence>
<evidence type="ECO:0000313" key="2">
    <source>
        <dbReference type="EMBL" id="KZV51885.1"/>
    </source>
</evidence>
<feature type="compositionally biased region" description="Basic residues" evidence="1">
    <location>
        <begin position="643"/>
        <end position="654"/>
    </location>
</feature>
<organism evidence="2 3">
    <name type="scientific">Dorcoceras hygrometricum</name>
    <dbReference type="NCBI Taxonomy" id="472368"/>
    <lineage>
        <taxon>Eukaryota</taxon>
        <taxon>Viridiplantae</taxon>
        <taxon>Streptophyta</taxon>
        <taxon>Embryophyta</taxon>
        <taxon>Tracheophyta</taxon>
        <taxon>Spermatophyta</taxon>
        <taxon>Magnoliopsida</taxon>
        <taxon>eudicotyledons</taxon>
        <taxon>Gunneridae</taxon>
        <taxon>Pentapetalae</taxon>
        <taxon>asterids</taxon>
        <taxon>lamiids</taxon>
        <taxon>Lamiales</taxon>
        <taxon>Gesneriaceae</taxon>
        <taxon>Didymocarpoideae</taxon>
        <taxon>Trichosporeae</taxon>
        <taxon>Loxocarpinae</taxon>
        <taxon>Dorcoceras</taxon>
    </lineage>
</organism>